<dbReference type="Gene3D" id="2.40.10.120">
    <property type="match status" value="1"/>
</dbReference>
<dbReference type="RefSeq" id="WP_177055585.1">
    <property type="nucleotide sequence ID" value="NZ_JACAPS010000004.1"/>
</dbReference>
<organism evidence="3 4">
    <name type="scientific">Pseudomonas gingeri</name>
    <dbReference type="NCBI Taxonomy" id="117681"/>
    <lineage>
        <taxon>Bacteria</taxon>
        <taxon>Pseudomonadati</taxon>
        <taxon>Pseudomonadota</taxon>
        <taxon>Gammaproteobacteria</taxon>
        <taxon>Pseudomonadales</taxon>
        <taxon>Pseudomonadaceae</taxon>
        <taxon>Pseudomonas</taxon>
    </lineage>
</organism>
<feature type="signal peptide" evidence="2">
    <location>
        <begin position="1"/>
        <end position="26"/>
    </location>
</feature>
<proteinExistence type="predicted"/>
<accession>A0A7Y7YC82</accession>
<feature type="chain" id="PRO_5030972057" evidence="2">
    <location>
        <begin position="27"/>
        <end position="499"/>
    </location>
</feature>
<evidence type="ECO:0000256" key="1">
    <source>
        <dbReference type="SAM" id="MobiDB-lite"/>
    </source>
</evidence>
<gene>
    <name evidence="3" type="ORF">HX876_12770</name>
</gene>
<keyword evidence="2" id="KW-0732">Signal</keyword>
<evidence type="ECO:0000313" key="3">
    <source>
        <dbReference type="EMBL" id="NWC33269.1"/>
    </source>
</evidence>
<dbReference type="AlphaFoldDB" id="A0A7Y7YC82"/>
<dbReference type="SUPFAM" id="SSF50494">
    <property type="entry name" value="Trypsin-like serine proteases"/>
    <property type="match status" value="1"/>
</dbReference>
<protein>
    <submittedName>
        <fullName evidence="3">Trypsin-like peptidase domain-containing protein</fullName>
    </submittedName>
</protein>
<reference evidence="3 4" key="1">
    <citation type="submission" date="2020-04" db="EMBL/GenBank/DDBJ databases">
        <title>Molecular characterization of pseudomonads from Agaricus bisporus reveal novel blotch 2 pathogens in Western Europe.</title>
        <authorList>
            <person name="Taparia T."/>
            <person name="Krijger M."/>
            <person name="Haynes E."/>
            <person name="Elpinstone J.G."/>
            <person name="Noble R."/>
            <person name="Van Der Wolf J."/>
        </authorList>
    </citation>
    <scope>NUCLEOTIDE SEQUENCE [LARGE SCALE GENOMIC DNA]</scope>
    <source>
        <strain evidence="3 4">IPO3737</strain>
    </source>
</reference>
<comment type="caution">
    <text evidence="3">The sequence shown here is derived from an EMBL/GenBank/DDBJ whole genome shotgun (WGS) entry which is preliminary data.</text>
</comment>
<dbReference type="Proteomes" id="UP000520592">
    <property type="component" value="Unassembled WGS sequence"/>
</dbReference>
<evidence type="ECO:0000313" key="4">
    <source>
        <dbReference type="Proteomes" id="UP000520592"/>
    </source>
</evidence>
<dbReference type="InterPro" id="IPR009003">
    <property type="entry name" value="Peptidase_S1_PA"/>
</dbReference>
<feature type="region of interest" description="Disordered" evidence="1">
    <location>
        <begin position="475"/>
        <end position="499"/>
    </location>
</feature>
<sequence length="499" mass="53960">MPFINPSITFKTILLCYFSFSQTSLAAPIARTQFLGSIAAIFSENKLYTGLVEKTAGTGFIISGNGDILTAMHVAGDPSLYETTKIKVYLPIILDGQWKFKGPFFGSITSTLPKYDLATIHLDDISLASTAPIMAFNFIKSMSFNDEFKGLGYNILTEPPKSTASQISANYAGGISIPPFQVIEEYSLNAGSSGGPLFQDDRVTAIWHGRVENYTGIDGKNFSLKGTSLAIPMTTTVQDWLKQKGITPMVTRPEYPDITFKQGFSELEFDDKALRSSNPNSPSAKTFLGAPLGTDIVAAYLVTSVKKDHCVTLPNTQRLCSKVIAKERTALEVDSGRLVYAPKKLANSERVVVTLRESKRAPDILVENVEFNSLMPQNSEHFYAKLSAGEGKSVLAATVNIDGNTADIDAKIRKGAVVVSSPPEKTTGFFNLMQTGERTSTPVEPQRIRGSAVLLIGETGATVTESEISKLLNSNQVSQPVPTDSGSTEGKIIYSGQVK</sequence>
<evidence type="ECO:0000256" key="2">
    <source>
        <dbReference type="SAM" id="SignalP"/>
    </source>
</evidence>
<name>A0A7Y7YC82_9PSED</name>
<dbReference type="EMBL" id="JACAQD010000013">
    <property type="protein sequence ID" value="NWC33269.1"/>
    <property type="molecule type" value="Genomic_DNA"/>
</dbReference>
<feature type="compositionally biased region" description="Polar residues" evidence="1">
    <location>
        <begin position="475"/>
        <end position="488"/>
    </location>
</feature>